<gene>
    <name evidence="1" type="ORF">EAH82_10680</name>
</gene>
<name>A0A502DY65_9BURK</name>
<protein>
    <submittedName>
        <fullName evidence="1">Uncharacterized protein</fullName>
    </submittedName>
</protein>
<organism evidence="1 2">
    <name type="scientific">Variovorax guangxiensis</name>
    <dbReference type="NCBI Taxonomy" id="1775474"/>
    <lineage>
        <taxon>Bacteria</taxon>
        <taxon>Pseudomonadati</taxon>
        <taxon>Pseudomonadota</taxon>
        <taxon>Betaproteobacteria</taxon>
        <taxon>Burkholderiales</taxon>
        <taxon>Comamonadaceae</taxon>
        <taxon>Variovorax</taxon>
    </lineage>
</organism>
<evidence type="ECO:0000313" key="1">
    <source>
        <dbReference type="EMBL" id="TPG29206.1"/>
    </source>
</evidence>
<dbReference type="RefSeq" id="WP_140841508.1">
    <property type="nucleotide sequence ID" value="NZ_RCZI01000002.1"/>
</dbReference>
<dbReference type="EMBL" id="RCZI01000002">
    <property type="protein sequence ID" value="TPG29206.1"/>
    <property type="molecule type" value="Genomic_DNA"/>
</dbReference>
<evidence type="ECO:0000313" key="2">
    <source>
        <dbReference type="Proteomes" id="UP000319212"/>
    </source>
</evidence>
<sequence length="236" mass="26558">MSGALKLESPEALPSGLREALKQHHDRFLANAFVEQVLEHPDVRAIGQELEAFLATQPIHAYHCTKEPEPGYFKANGLRLTEVAVHQGWFLERFGTMFTETQRQWLQSAWHQYFVEHGQAKLRNGLLWACLSRSLVSDDGCEPFFRYFGGEAISMVADAHPEVAAILETIGRPVVVEIAVLGGQLKASYPMSYAVLSNYHRELRADARPFESEARWPHPVPPSDVLAVTPLELFTH</sequence>
<accession>A0A502DY65</accession>
<comment type="caution">
    <text evidence="1">The sequence shown here is derived from an EMBL/GenBank/DDBJ whole genome shotgun (WGS) entry which is preliminary data.</text>
</comment>
<reference evidence="1 2" key="1">
    <citation type="journal article" date="2019" name="Environ. Microbiol.">
        <title>Species interactions and distinct microbial communities in high Arctic permafrost affected cryosols are associated with the CH4 and CO2 gas fluxes.</title>
        <authorList>
            <person name="Altshuler I."/>
            <person name="Hamel J."/>
            <person name="Turney S."/>
            <person name="Magnuson E."/>
            <person name="Levesque R."/>
            <person name="Greer C."/>
            <person name="Whyte L.G."/>
        </authorList>
    </citation>
    <scope>NUCLEOTIDE SEQUENCE [LARGE SCALE GENOMIC DNA]</scope>
    <source>
        <strain evidence="1 2">S06.C</strain>
    </source>
</reference>
<dbReference type="Proteomes" id="UP000319212">
    <property type="component" value="Unassembled WGS sequence"/>
</dbReference>
<proteinExistence type="predicted"/>
<dbReference type="AlphaFoldDB" id="A0A502DY65"/>